<sequence length="714" mass="80801">MSVSLLSPSWYRVAPLKPRLRSHVRIERHDYRGQDWYVIQDGFTGRHHRFSSEAYQLVGMMDGRRTMDQIWQAVCARLGDHMPTQDEVIELLARLYRADLLQTSAILDFSDLHQRSVKGRRNRLFTQLASPLSLRFPLLDPDRFLTRTMPWVRPFLGWQALAVWIAVTLTSAVLAVLHWDSLQGDFSDALHGMENLLLISLLYPVLKVLHEFGHAYMVKKEGGEVHEMGVMLLVFMPLPYVDASSSTSFRDKRQRMLVGGAGIMVELFVAAVMLLIWLNVEPGIVSALAYKTLLVAGVSTVLFNGNPLLRFDAYYILSDWLEIPNLAQRGVGYLGYLFKRYLLGVESAESPARSPGEARWLFFYAVAAFCYRIFISVRIVLFVAGQFFFVGIVLAIWAVFMMLIMPTWRVAAFLVKDTHMQRKRLRIIMTVVLPLALLAVVLAVVPAPLYTNAEGVVWVSEESRVYAAAGGMVEAVVTPGGTAVKSGDPLIRCADPLLETQVRLLQARREEFQARRQLSMNRARAETAMLEEELRSIETEIDRAQERQAALITRSPASGIFVLQDEADLPGRFLRRGEPVGYILDPLRMQIRTVVPQADIERVRSDVRSVEVRLAENIGQVLPARVFREVPAASRVLPSLAFSLDGGGRFALDTREKDAPHVLERLFQFDLVLEGPVPGNVEERVYVRFEHSSEPLALRAYRALRRLLLTRFAL</sequence>
<dbReference type="RefSeq" id="WP_092378943.1">
    <property type="nucleotide sequence ID" value="NZ_FORX01000024.1"/>
</dbReference>
<dbReference type="PANTHER" id="PTHR13325">
    <property type="entry name" value="PROTEASE M50 MEMBRANE-BOUND TRANSCRIPTION FACTOR SITE 2 PROTEASE"/>
    <property type="match status" value="1"/>
</dbReference>
<dbReference type="GO" id="GO:0004222">
    <property type="term" value="F:metalloendopeptidase activity"/>
    <property type="evidence" value="ECO:0007669"/>
    <property type="project" value="InterPro"/>
</dbReference>
<proteinExistence type="predicted"/>
<feature type="transmembrane region" description="Helical" evidence="2">
    <location>
        <begin position="155"/>
        <end position="177"/>
    </location>
</feature>
<feature type="transmembrane region" description="Helical" evidence="2">
    <location>
        <begin position="256"/>
        <end position="278"/>
    </location>
</feature>
<evidence type="ECO:0000313" key="4">
    <source>
        <dbReference type="Proteomes" id="UP000198635"/>
    </source>
</evidence>
<feature type="coiled-coil region" evidence="1">
    <location>
        <begin position="520"/>
        <end position="554"/>
    </location>
</feature>
<protein>
    <submittedName>
        <fullName evidence="3">Putative peptide zinc metalloprotease protein</fullName>
    </submittedName>
</protein>
<dbReference type="Proteomes" id="UP000198635">
    <property type="component" value="Unassembled WGS sequence"/>
</dbReference>
<name>A0A1I3ZGU1_9BACT</name>
<reference evidence="4" key="1">
    <citation type="submission" date="2016-10" db="EMBL/GenBank/DDBJ databases">
        <authorList>
            <person name="Varghese N."/>
            <person name="Submissions S."/>
        </authorList>
    </citation>
    <scope>NUCLEOTIDE SEQUENCE [LARGE SCALE GENOMIC DNA]</scope>
    <source>
        <strain evidence="4">DSM 5918</strain>
    </source>
</reference>
<dbReference type="EMBL" id="FORX01000024">
    <property type="protein sequence ID" value="SFK43265.1"/>
    <property type="molecule type" value="Genomic_DNA"/>
</dbReference>
<dbReference type="STRING" id="52560.SAMN04488082_12419"/>
<keyword evidence="3" id="KW-0378">Hydrolase</keyword>
<keyword evidence="2" id="KW-1133">Transmembrane helix</keyword>
<feature type="transmembrane region" description="Helical" evidence="2">
    <location>
        <begin position="284"/>
        <end position="303"/>
    </location>
</feature>
<dbReference type="GO" id="GO:0005737">
    <property type="term" value="C:cytoplasm"/>
    <property type="evidence" value="ECO:0007669"/>
    <property type="project" value="TreeGrafter"/>
</dbReference>
<evidence type="ECO:0000256" key="1">
    <source>
        <dbReference type="SAM" id="Coils"/>
    </source>
</evidence>
<organism evidence="3 4">
    <name type="scientific">Desulfomicrobium apsheronum</name>
    <dbReference type="NCBI Taxonomy" id="52560"/>
    <lineage>
        <taxon>Bacteria</taxon>
        <taxon>Pseudomonadati</taxon>
        <taxon>Thermodesulfobacteriota</taxon>
        <taxon>Desulfovibrionia</taxon>
        <taxon>Desulfovibrionales</taxon>
        <taxon>Desulfomicrobiaceae</taxon>
        <taxon>Desulfomicrobium</taxon>
    </lineage>
</organism>
<keyword evidence="3" id="KW-0482">Metalloprotease</keyword>
<evidence type="ECO:0000313" key="3">
    <source>
        <dbReference type="EMBL" id="SFK43265.1"/>
    </source>
</evidence>
<feature type="transmembrane region" description="Helical" evidence="2">
    <location>
        <begin position="387"/>
        <end position="415"/>
    </location>
</feature>
<dbReference type="InterPro" id="IPR001193">
    <property type="entry name" value="MBTPS2"/>
</dbReference>
<evidence type="ECO:0000256" key="2">
    <source>
        <dbReference type="SAM" id="Phobius"/>
    </source>
</evidence>
<keyword evidence="3" id="KW-0645">Protease</keyword>
<dbReference type="GO" id="GO:0016020">
    <property type="term" value="C:membrane"/>
    <property type="evidence" value="ECO:0007669"/>
    <property type="project" value="InterPro"/>
</dbReference>
<gene>
    <name evidence="3" type="ORF">SAMN04488082_12419</name>
</gene>
<keyword evidence="1" id="KW-0175">Coiled coil</keyword>
<keyword evidence="4" id="KW-1185">Reference proteome</keyword>
<feature type="transmembrane region" description="Helical" evidence="2">
    <location>
        <begin position="361"/>
        <end position="381"/>
    </location>
</feature>
<keyword evidence="2" id="KW-0812">Transmembrane</keyword>
<dbReference type="PANTHER" id="PTHR13325:SF3">
    <property type="entry name" value="MEMBRANE-BOUND TRANSCRIPTION FACTOR SITE-2 PROTEASE"/>
    <property type="match status" value="1"/>
</dbReference>
<keyword evidence="2" id="KW-0472">Membrane</keyword>
<accession>A0A1I3ZGU1</accession>
<dbReference type="GO" id="GO:0031293">
    <property type="term" value="P:membrane protein intracellular domain proteolysis"/>
    <property type="evidence" value="ECO:0007669"/>
    <property type="project" value="TreeGrafter"/>
</dbReference>
<dbReference type="InterPro" id="IPR041881">
    <property type="entry name" value="PqqD_sf"/>
</dbReference>
<feature type="transmembrane region" description="Helical" evidence="2">
    <location>
        <begin position="427"/>
        <end position="450"/>
    </location>
</feature>
<dbReference type="Gene3D" id="1.10.10.1150">
    <property type="entry name" value="Coenzyme PQQ synthesis protein D (PqqD)"/>
    <property type="match status" value="1"/>
</dbReference>
<dbReference type="AlphaFoldDB" id="A0A1I3ZGU1"/>
<dbReference type="OrthoDB" id="9759690at2"/>